<evidence type="ECO:0000259" key="1">
    <source>
        <dbReference type="Pfam" id="PF01882"/>
    </source>
</evidence>
<protein>
    <submittedName>
        <fullName evidence="2">DUF58 domain-containing protein</fullName>
    </submittedName>
</protein>
<dbReference type="PANTHER" id="PTHR34351">
    <property type="entry name" value="SLR1927 PROTEIN-RELATED"/>
    <property type="match status" value="1"/>
</dbReference>
<evidence type="ECO:0000313" key="3">
    <source>
        <dbReference type="Proteomes" id="UP001199916"/>
    </source>
</evidence>
<dbReference type="InterPro" id="IPR002881">
    <property type="entry name" value="DUF58"/>
</dbReference>
<feature type="domain" description="DUF58" evidence="1">
    <location>
        <begin position="185"/>
        <end position="270"/>
    </location>
</feature>
<dbReference type="PANTHER" id="PTHR34351:SF2">
    <property type="entry name" value="DUF58 DOMAIN-CONTAINING PROTEIN"/>
    <property type="match status" value="1"/>
</dbReference>
<gene>
    <name evidence="2" type="ORF">LQV63_13370</name>
</gene>
<comment type="caution">
    <text evidence="2">The sequence shown here is derived from an EMBL/GenBank/DDBJ whole genome shotgun (WGS) entry which is preliminary data.</text>
</comment>
<name>A0ABS8YE72_9BACL</name>
<organism evidence="2 3">
    <name type="scientific">Paenibacillus profundus</name>
    <dbReference type="NCBI Taxonomy" id="1173085"/>
    <lineage>
        <taxon>Bacteria</taxon>
        <taxon>Bacillati</taxon>
        <taxon>Bacillota</taxon>
        <taxon>Bacilli</taxon>
        <taxon>Bacillales</taxon>
        <taxon>Paenibacillaceae</taxon>
        <taxon>Paenibacillus</taxon>
    </lineage>
</organism>
<keyword evidence="3" id="KW-1185">Reference proteome</keyword>
<dbReference type="EMBL" id="JAJNBZ010000009">
    <property type="protein sequence ID" value="MCE5170300.1"/>
    <property type="molecule type" value="Genomic_DNA"/>
</dbReference>
<reference evidence="2 3" key="1">
    <citation type="submission" date="2021-11" db="EMBL/GenBank/DDBJ databases">
        <title>Draft genome sequence of Paenibacillus profundus YoMME, a new Gram-positive bacteria with exoelectrogenic properties.</title>
        <authorList>
            <person name="Hubenova Y."/>
            <person name="Hubenova E."/>
            <person name="Manasiev Y."/>
            <person name="Peykov S."/>
            <person name="Mitov M."/>
        </authorList>
    </citation>
    <scope>NUCLEOTIDE SEQUENCE [LARGE SCALE GENOMIC DNA]</scope>
    <source>
        <strain evidence="2 3">YoMME</strain>
    </source>
</reference>
<evidence type="ECO:0000313" key="2">
    <source>
        <dbReference type="EMBL" id="MCE5170300.1"/>
    </source>
</evidence>
<sequence length="373" mass="42135">MPLHWLILFLGIALALLGIVYKKWALKNVYYTRTFTKQKLFVGESVEMIETIGNDKLLPLPWVRLESMIHSSLRFESQSNLDVDVGEISQNHKSLFALMPYTQIVRRHHITCMGRGVYQLDSATMTVGDPFGIIDKVRRIPLSLEIVVFPQLVPIEHIPFSNKSWIGDITVRRWILEDPFWKSGVRPYCAGDSLKSVHWKATARTNQLQVHKFDYTADRKLMIIVNFETSERMWSKVTRPEGVEQALSYAASIANLTVMKGIETGFSCNGSLHDRPKGQAVTLTPAAGSHHLSAMFDLMSKLELELTLSFESLMKQWEDAANTDFVIITPIRLSDGNAVLSRIRMRGNGVELVVLPEPSLRVTEAKEVNPNAG</sequence>
<dbReference type="Proteomes" id="UP001199916">
    <property type="component" value="Unassembled WGS sequence"/>
</dbReference>
<proteinExistence type="predicted"/>
<dbReference type="Pfam" id="PF01882">
    <property type="entry name" value="DUF58"/>
    <property type="match status" value="1"/>
</dbReference>
<accession>A0ABS8YE72</accession>